<dbReference type="GO" id="GO:0016020">
    <property type="term" value="C:membrane"/>
    <property type="evidence" value="ECO:0007669"/>
    <property type="project" value="InterPro"/>
</dbReference>
<evidence type="ECO:0000256" key="5">
    <source>
        <dbReference type="PIRSR" id="PIRSR601548-10"/>
    </source>
</evidence>
<keyword evidence="3 5" id="KW-0325">Glycoprotein</keyword>
<dbReference type="InterPro" id="IPR001548">
    <property type="entry name" value="Peptidase_M2"/>
</dbReference>
<feature type="binding site" evidence="8">
    <location>
        <position position="407"/>
    </location>
    <ligand>
        <name>Zn(2+)</name>
        <dbReference type="ChEBI" id="CHEBI:29105"/>
        <label>1</label>
        <note>catalytic</note>
    </ligand>
</feature>
<dbReference type="EMBL" id="VRTY01000007">
    <property type="protein sequence ID" value="TXK51905.1"/>
    <property type="molecule type" value="Genomic_DNA"/>
</dbReference>
<evidence type="ECO:0000313" key="12">
    <source>
        <dbReference type="Proteomes" id="UP000321926"/>
    </source>
</evidence>
<dbReference type="PROSITE" id="PS52011">
    <property type="entry name" value="PEPTIDASE_M2"/>
    <property type="match status" value="1"/>
</dbReference>
<sequence>MKRIILTGLTAALLFSCSSQKSETATTAITAEATTIQQDAQEFLDEYSKEYQQLYTASAEAEWASNTRIVEGDSTNAVATRQANEALARFTGSSDNIKQARTYLEQKEELTNLQVLQLEEILYAAANNPQTVPEVVKARIKAETEQTEKLYGFDYKLNGKSATTNDIDKILRSEKNVQKRLAAWESSKEVGKGLREGILKLRDLRNQTVQSLGYDDYFSYQASDYGFSREEMMELMQQLNQELLPLYRELHTYARYELAKQYGVKQVPDMLPAHWLPNRWGQDWSAIVEVKGLDLDGALKAKGDKWLVEQAERFYTSLGFPELPKSFYEKSSLYPLPATANYKKNNHASAWHMDLGTDVRSLMSVEPNADWYETTHHELGHIYYYMTYTNPDVPVLLRGGANRAYHEAMGSLMGLAAMQKPFLAELQLVDASTETDEIQTLLKEALSYVVFIPFASGVMSEWEHDFYAKNLPEDQLNKRWWELTKKYQGMAPPAERGEAFTDATTKTHINDDAAQYYDYALSYVILFQLHDHIAKNILKQDPHATNYYGSKEVGAFLKEIMYPGASADWRQMLKDKTGEELSARAMVAYFQPLMEYLKEQNKGRKATI</sequence>
<accession>A0A5C8KA32</accession>
<feature type="signal peptide" evidence="10">
    <location>
        <begin position="1"/>
        <end position="21"/>
    </location>
</feature>
<comment type="caution">
    <text evidence="11">The sequence shown here is derived from an EMBL/GenBank/DDBJ whole genome shotgun (WGS) entry which is preliminary data.</text>
</comment>
<evidence type="ECO:0000256" key="3">
    <source>
        <dbReference type="ARBA" id="ARBA00023180"/>
    </source>
</evidence>
<dbReference type="OrthoDB" id="9762795at2"/>
<feature type="binding site" evidence="7">
    <location>
        <position position="225"/>
    </location>
    <ligand>
        <name>chloride</name>
        <dbReference type="ChEBI" id="CHEBI:17996"/>
        <label>1</label>
    </ligand>
</feature>
<evidence type="ECO:0000256" key="10">
    <source>
        <dbReference type="SAM" id="SignalP"/>
    </source>
</evidence>
<feature type="binding site" evidence="8">
    <location>
        <position position="377"/>
    </location>
    <ligand>
        <name>Zn(2+)</name>
        <dbReference type="ChEBI" id="CHEBI:29105"/>
        <label>1</label>
        <note>catalytic</note>
    </ligand>
</feature>
<feature type="chain" id="PRO_5022967792" evidence="10">
    <location>
        <begin position="22"/>
        <end position="608"/>
    </location>
</feature>
<evidence type="ECO:0000256" key="9">
    <source>
        <dbReference type="PIRSR" id="PIRSR601548-8"/>
    </source>
</evidence>
<dbReference type="SUPFAM" id="SSF55486">
    <property type="entry name" value="Metalloproteases ('zincins'), catalytic domain"/>
    <property type="match status" value="1"/>
</dbReference>
<evidence type="ECO:0000256" key="2">
    <source>
        <dbReference type="ARBA" id="ARBA00023157"/>
    </source>
</evidence>
<feature type="binding site" evidence="9">
    <location>
        <position position="377"/>
    </location>
    <ligand>
        <name>Zn(2+)</name>
        <dbReference type="ChEBI" id="CHEBI:29105"/>
        <label>2</label>
        <note>catalytic</note>
    </ligand>
</feature>
<organism evidence="11 12">
    <name type="scientific">Pontibacter qinzhouensis</name>
    <dbReference type="NCBI Taxonomy" id="2603253"/>
    <lineage>
        <taxon>Bacteria</taxon>
        <taxon>Pseudomonadati</taxon>
        <taxon>Bacteroidota</taxon>
        <taxon>Cytophagia</taxon>
        <taxon>Cytophagales</taxon>
        <taxon>Hymenobacteraceae</taxon>
        <taxon>Pontibacter</taxon>
    </lineage>
</organism>
<reference evidence="11 12" key="1">
    <citation type="submission" date="2019-08" db="EMBL/GenBank/DDBJ databases">
        <authorList>
            <person name="Shi S."/>
        </authorList>
    </citation>
    <scope>NUCLEOTIDE SEQUENCE [LARGE SCALE GENOMIC DNA]</scope>
    <source>
        <strain evidence="11 12">GY10130</strain>
    </source>
</reference>
<evidence type="ECO:0000256" key="8">
    <source>
        <dbReference type="PIRSR" id="PIRSR601548-3"/>
    </source>
</evidence>
<gene>
    <name evidence="11" type="ORF">FVR03_02935</name>
</gene>
<evidence type="ECO:0000256" key="1">
    <source>
        <dbReference type="ARBA" id="ARBA00022729"/>
    </source>
</evidence>
<keyword evidence="2" id="KW-1015">Disulfide bond</keyword>
<dbReference type="GO" id="GO:0008241">
    <property type="term" value="F:peptidyl-dipeptidase activity"/>
    <property type="evidence" value="ECO:0007669"/>
    <property type="project" value="InterPro"/>
</dbReference>
<protein>
    <submittedName>
        <fullName evidence="11">M2 family metallopeptidase</fullName>
    </submittedName>
</protein>
<feature type="active site" description="Proton donor 1" evidence="4">
    <location>
        <position position="508"/>
    </location>
</feature>
<proteinExistence type="predicted"/>
<evidence type="ECO:0000313" key="11">
    <source>
        <dbReference type="EMBL" id="TXK51905.1"/>
    </source>
</evidence>
<dbReference type="GO" id="GO:0008237">
    <property type="term" value="F:metallopeptidase activity"/>
    <property type="evidence" value="ECO:0007669"/>
    <property type="project" value="InterPro"/>
</dbReference>
<dbReference type="RefSeq" id="WP_147920273.1">
    <property type="nucleotide sequence ID" value="NZ_VRTY01000007.1"/>
</dbReference>
<feature type="active site" description="Proton acceptor 1" evidence="4">
    <location>
        <position position="378"/>
    </location>
</feature>
<feature type="active site" description="Proton acceptor 2" evidence="6">
    <location>
        <position position="378"/>
    </location>
</feature>
<keyword evidence="8" id="KW-0862">Zinc</keyword>
<dbReference type="PANTHER" id="PTHR10514">
    <property type="entry name" value="ANGIOTENSIN-CONVERTING ENZYME"/>
    <property type="match status" value="1"/>
</dbReference>
<dbReference type="Pfam" id="PF01401">
    <property type="entry name" value="Peptidase_M2"/>
    <property type="match status" value="1"/>
</dbReference>
<evidence type="ECO:0000256" key="6">
    <source>
        <dbReference type="PIRSR" id="PIRSR601548-11"/>
    </source>
</evidence>
<feature type="binding site" evidence="9">
    <location>
        <position position="407"/>
    </location>
    <ligand>
        <name>Zn(2+)</name>
        <dbReference type="ChEBI" id="CHEBI:29105"/>
        <label>2</label>
        <note>catalytic</note>
    </ligand>
</feature>
<feature type="binding site" evidence="8">
    <location>
        <position position="381"/>
    </location>
    <ligand>
        <name>Zn(2+)</name>
        <dbReference type="ChEBI" id="CHEBI:29105"/>
        <label>1</label>
        <note>catalytic</note>
    </ligand>
</feature>
<evidence type="ECO:0000256" key="4">
    <source>
        <dbReference type="PIRSR" id="PIRSR601548-1"/>
    </source>
</evidence>
<feature type="active site" description="Proton donor 2" evidence="6">
    <location>
        <position position="508"/>
    </location>
</feature>
<keyword evidence="1 10" id="KW-0732">Signal</keyword>
<evidence type="ECO:0000256" key="7">
    <source>
        <dbReference type="PIRSR" id="PIRSR601548-2"/>
    </source>
</evidence>
<dbReference type="AlphaFoldDB" id="A0A5C8KA32"/>
<dbReference type="Gene3D" id="1.10.1370.30">
    <property type="match status" value="1"/>
</dbReference>
<dbReference type="GO" id="GO:0006508">
    <property type="term" value="P:proteolysis"/>
    <property type="evidence" value="ECO:0007669"/>
    <property type="project" value="InterPro"/>
</dbReference>
<keyword evidence="8" id="KW-0479">Metal-binding</keyword>
<dbReference type="CDD" id="cd06461">
    <property type="entry name" value="M2_ACE"/>
    <property type="match status" value="1"/>
</dbReference>
<dbReference type="PROSITE" id="PS51257">
    <property type="entry name" value="PROKAR_LIPOPROTEIN"/>
    <property type="match status" value="1"/>
</dbReference>
<dbReference type="Proteomes" id="UP000321926">
    <property type="component" value="Unassembled WGS sequence"/>
</dbReference>
<feature type="glycosylation site" description="N-linked (GlcNAc...) asparagine; partial" evidence="5">
    <location>
        <position position="158"/>
    </location>
</feature>
<dbReference type="PANTHER" id="PTHR10514:SF27">
    <property type="entry name" value="ANGIOTENSIN-CONVERTING ENZYME"/>
    <property type="match status" value="1"/>
</dbReference>
<dbReference type="PRINTS" id="PR00791">
    <property type="entry name" value="PEPDIPTASEA"/>
</dbReference>
<feature type="binding site" evidence="9">
    <location>
        <position position="381"/>
    </location>
    <ligand>
        <name>Zn(2+)</name>
        <dbReference type="ChEBI" id="CHEBI:29105"/>
        <label>2</label>
        <note>catalytic</note>
    </ligand>
</feature>
<name>A0A5C8KA32_9BACT</name>
<keyword evidence="12" id="KW-1185">Reference proteome</keyword>